<feature type="domain" description="GST C-terminal" evidence="2">
    <location>
        <begin position="87"/>
        <end position="202"/>
    </location>
</feature>
<keyword evidence="4" id="KW-1185">Reference proteome</keyword>
<name>A0A1T1AYE3_RHOFE</name>
<dbReference type="PROSITE" id="PS50405">
    <property type="entry name" value="GST_CTER"/>
    <property type="match status" value="1"/>
</dbReference>
<dbReference type="GO" id="GO:0016740">
    <property type="term" value="F:transferase activity"/>
    <property type="evidence" value="ECO:0007669"/>
    <property type="project" value="UniProtKB-KW"/>
</dbReference>
<dbReference type="PROSITE" id="PS50404">
    <property type="entry name" value="GST_NTER"/>
    <property type="match status" value="1"/>
</dbReference>
<evidence type="ECO:0000259" key="1">
    <source>
        <dbReference type="PROSITE" id="PS50404"/>
    </source>
</evidence>
<dbReference type="SFLD" id="SFLDS00019">
    <property type="entry name" value="Glutathione_Transferase_(cytos"/>
    <property type="match status" value="1"/>
</dbReference>
<dbReference type="CDD" id="cd03057">
    <property type="entry name" value="GST_N_Beta"/>
    <property type="match status" value="1"/>
</dbReference>
<feature type="domain" description="GST N-terminal" evidence="1">
    <location>
        <begin position="1"/>
        <end position="81"/>
    </location>
</feature>
<dbReference type="RefSeq" id="WP_078366893.1">
    <property type="nucleotide sequence ID" value="NZ_MTJN01000002.1"/>
</dbReference>
<protein>
    <submittedName>
        <fullName evidence="3">Glutathione transferase GstA</fullName>
    </submittedName>
</protein>
<dbReference type="AlphaFoldDB" id="A0A1T1AYE3"/>
<dbReference type="Pfam" id="PF00043">
    <property type="entry name" value="GST_C"/>
    <property type="match status" value="1"/>
</dbReference>
<accession>A0A1T1AYE3</accession>
<dbReference type="SFLD" id="SFLDG00358">
    <property type="entry name" value="Main_(cytGST)"/>
    <property type="match status" value="1"/>
</dbReference>
<sequence length="202" mass="22410">MKLYYSAGACSLATHIAMKETGLAFEAVSAPTKTHRLEDGTDYYSINPLGYVPLLVLDDGKQLHEVAVILQYLADLVPERQLAPANGTFERYKLQEWLNFIATELHKGFSPLFTPNMPDEAKELAKTRLHARLQWVDGELNGKNYLMGEVFTVADAYLFVVQSWSKYVGVDVSALVNLSAFATRVAARPAVQAAMRAEALLK</sequence>
<dbReference type="InterPro" id="IPR004046">
    <property type="entry name" value="GST_C"/>
</dbReference>
<organism evidence="3 4">
    <name type="scientific">Rhodoferax fermentans</name>
    <dbReference type="NCBI Taxonomy" id="28066"/>
    <lineage>
        <taxon>Bacteria</taxon>
        <taxon>Pseudomonadati</taxon>
        <taxon>Pseudomonadota</taxon>
        <taxon>Betaproteobacteria</taxon>
        <taxon>Burkholderiales</taxon>
        <taxon>Comamonadaceae</taxon>
        <taxon>Rhodoferax</taxon>
    </lineage>
</organism>
<dbReference type="Gene3D" id="1.20.1050.10">
    <property type="match status" value="1"/>
</dbReference>
<dbReference type="OrthoDB" id="8772754at2"/>
<reference evidence="3 4" key="1">
    <citation type="submission" date="2017-01" db="EMBL/GenBank/DDBJ databases">
        <title>Genome sequencing of Rhodoferax fermentans JCM 7819.</title>
        <authorList>
            <person name="Kim Y.J."/>
            <person name="Farh M.E.-A."/>
            <person name="Yang D.-C."/>
        </authorList>
    </citation>
    <scope>NUCLEOTIDE SEQUENCE [LARGE SCALE GENOMIC DNA]</scope>
    <source>
        <strain evidence="3 4">JCM 7819</strain>
    </source>
</reference>
<dbReference type="InterPro" id="IPR040079">
    <property type="entry name" value="Glutathione_S-Trfase"/>
</dbReference>
<dbReference type="SUPFAM" id="SSF47616">
    <property type="entry name" value="GST C-terminal domain-like"/>
    <property type="match status" value="1"/>
</dbReference>
<dbReference type="Gene3D" id="3.40.30.10">
    <property type="entry name" value="Glutaredoxin"/>
    <property type="match status" value="1"/>
</dbReference>
<dbReference type="CDD" id="cd03188">
    <property type="entry name" value="GST_C_Beta"/>
    <property type="match status" value="1"/>
</dbReference>
<dbReference type="STRING" id="28066.RF819_10685"/>
<evidence type="ECO:0000313" key="4">
    <source>
        <dbReference type="Proteomes" id="UP000190750"/>
    </source>
</evidence>
<proteinExistence type="predicted"/>
<dbReference type="InterPro" id="IPR036282">
    <property type="entry name" value="Glutathione-S-Trfase_C_sf"/>
</dbReference>
<evidence type="ECO:0000313" key="3">
    <source>
        <dbReference type="EMBL" id="OOV09057.1"/>
    </source>
</evidence>
<dbReference type="PANTHER" id="PTHR44051">
    <property type="entry name" value="GLUTATHIONE S-TRANSFERASE-RELATED"/>
    <property type="match status" value="1"/>
</dbReference>
<dbReference type="NCBIfam" id="NF007831">
    <property type="entry name" value="PRK10542.1"/>
    <property type="match status" value="1"/>
</dbReference>
<dbReference type="SFLD" id="SFLDG01150">
    <property type="entry name" value="Main.1:_Beta-like"/>
    <property type="match status" value="1"/>
</dbReference>
<dbReference type="InterPro" id="IPR004045">
    <property type="entry name" value="Glutathione_S-Trfase_N"/>
</dbReference>
<dbReference type="PANTHER" id="PTHR44051:SF8">
    <property type="entry name" value="GLUTATHIONE S-TRANSFERASE GSTA"/>
    <property type="match status" value="1"/>
</dbReference>
<dbReference type="InterPro" id="IPR036249">
    <property type="entry name" value="Thioredoxin-like_sf"/>
</dbReference>
<dbReference type="SUPFAM" id="SSF52833">
    <property type="entry name" value="Thioredoxin-like"/>
    <property type="match status" value="1"/>
</dbReference>
<keyword evidence="3" id="KW-0808">Transferase</keyword>
<dbReference type="Pfam" id="PF13409">
    <property type="entry name" value="GST_N_2"/>
    <property type="match status" value="1"/>
</dbReference>
<evidence type="ECO:0000259" key="2">
    <source>
        <dbReference type="PROSITE" id="PS50405"/>
    </source>
</evidence>
<dbReference type="InterPro" id="IPR010987">
    <property type="entry name" value="Glutathione-S-Trfase_C-like"/>
</dbReference>
<dbReference type="Proteomes" id="UP000190750">
    <property type="component" value="Unassembled WGS sequence"/>
</dbReference>
<comment type="caution">
    <text evidence="3">The sequence shown here is derived from an EMBL/GenBank/DDBJ whole genome shotgun (WGS) entry which is preliminary data.</text>
</comment>
<gene>
    <name evidence="3" type="ORF">RF819_10685</name>
</gene>
<dbReference type="EMBL" id="MTJN01000002">
    <property type="protein sequence ID" value="OOV09057.1"/>
    <property type="molecule type" value="Genomic_DNA"/>
</dbReference>